<protein>
    <submittedName>
        <fullName evidence="1">6566_t:CDS:1</fullName>
    </submittedName>
</protein>
<dbReference type="AlphaFoldDB" id="A0A9N9F2C4"/>
<dbReference type="EMBL" id="CAJVPQ010000727">
    <property type="protein sequence ID" value="CAG8505727.1"/>
    <property type="molecule type" value="Genomic_DNA"/>
</dbReference>
<dbReference type="Proteomes" id="UP000789570">
    <property type="component" value="Unassembled WGS sequence"/>
</dbReference>
<sequence length="88" mass="10065">MNVAPEIFQRQEYTKMALLVQGGLLSTAEERDKNVKQFLKPFCSTFCSTPQIVHVEIIITYKYCCCGYYASKIIKALFANDNTTLKIM</sequence>
<gene>
    <name evidence="1" type="ORF">FCALED_LOCUS3936</name>
</gene>
<accession>A0A9N9F2C4</accession>
<keyword evidence="2" id="KW-1185">Reference proteome</keyword>
<evidence type="ECO:0000313" key="1">
    <source>
        <dbReference type="EMBL" id="CAG8505727.1"/>
    </source>
</evidence>
<comment type="caution">
    <text evidence="1">The sequence shown here is derived from an EMBL/GenBank/DDBJ whole genome shotgun (WGS) entry which is preliminary data.</text>
</comment>
<proteinExistence type="predicted"/>
<organism evidence="1 2">
    <name type="scientific">Funneliformis caledonium</name>
    <dbReference type="NCBI Taxonomy" id="1117310"/>
    <lineage>
        <taxon>Eukaryota</taxon>
        <taxon>Fungi</taxon>
        <taxon>Fungi incertae sedis</taxon>
        <taxon>Mucoromycota</taxon>
        <taxon>Glomeromycotina</taxon>
        <taxon>Glomeromycetes</taxon>
        <taxon>Glomerales</taxon>
        <taxon>Glomeraceae</taxon>
        <taxon>Funneliformis</taxon>
    </lineage>
</organism>
<evidence type="ECO:0000313" key="2">
    <source>
        <dbReference type="Proteomes" id="UP000789570"/>
    </source>
</evidence>
<name>A0A9N9F2C4_9GLOM</name>
<reference evidence="1" key="1">
    <citation type="submission" date="2021-06" db="EMBL/GenBank/DDBJ databases">
        <authorList>
            <person name="Kallberg Y."/>
            <person name="Tangrot J."/>
            <person name="Rosling A."/>
        </authorList>
    </citation>
    <scope>NUCLEOTIDE SEQUENCE</scope>
    <source>
        <strain evidence="1">UK204</strain>
    </source>
</reference>